<dbReference type="EMBL" id="QKWP01000538">
    <property type="protein sequence ID" value="RIB18434.1"/>
    <property type="molecule type" value="Genomic_DNA"/>
</dbReference>
<reference evidence="2 3" key="1">
    <citation type="submission" date="2018-06" db="EMBL/GenBank/DDBJ databases">
        <title>Comparative genomics reveals the genomic features of Rhizophagus irregularis, R. cerebriforme, R. diaphanum and Gigaspora rosea, and their symbiotic lifestyle signature.</title>
        <authorList>
            <person name="Morin E."/>
            <person name="San Clemente H."/>
            <person name="Chen E.C.H."/>
            <person name="De La Providencia I."/>
            <person name="Hainaut M."/>
            <person name="Kuo A."/>
            <person name="Kohler A."/>
            <person name="Murat C."/>
            <person name="Tang N."/>
            <person name="Roy S."/>
            <person name="Loubradou J."/>
            <person name="Henrissat B."/>
            <person name="Grigoriev I.V."/>
            <person name="Corradi N."/>
            <person name="Roux C."/>
            <person name="Martin F.M."/>
        </authorList>
    </citation>
    <scope>NUCLEOTIDE SEQUENCE [LARGE SCALE GENOMIC DNA]</scope>
    <source>
        <strain evidence="2 3">DAOM 194757</strain>
    </source>
</reference>
<dbReference type="Gene3D" id="1.10.510.10">
    <property type="entry name" value="Transferase(Phosphotransferase) domain 1"/>
    <property type="match status" value="1"/>
</dbReference>
<evidence type="ECO:0000313" key="2">
    <source>
        <dbReference type="EMBL" id="RIB18434.1"/>
    </source>
</evidence>
<dbReference type="PANTHER" id="PTHR44329">
    <property type="entry name" value="SERINE/THREONINE-PROTEIN KINASE TNNI3K-RELATED"/>
    <property type="match status" value="1"/>
</dbReference>
<dbReference type="InterPro" id="IPR051681">
    <property type="entry name" value="Ser/Thr_Kinases-Pseudokinases"/>
</dbReference>
<dbReference type="GO" id="GO:0004674">
    <property type="term" value="F:protein serine/threonine kinase activity"/>
    <property type="evidence" value="ECO:0007669"/>
    <property type="project" value="TreeGrafter"/>
</dbReference>
<comment type="caution">
    <text evidence="2">The sequence shown here is derived from an EMBL/GenBank/DDBJ whole genome shotgun (WGS) entry which is preliminary data.</text>
</comment>
<organism evidence="2 3">
    <name type="scientific">Gigaspora rosea</name>
    <dbReference type="NCBI Taxonomy" id="44941"/>
    <lineage>
        <taxon>Eukaryota</taxon>
        <taxon>Fungi</taxon>
        <taxon>Fungi incertae sedis</taxon>
        <taxon>Mucoromycota</taxon>
        <taxon>Glomeromycotina</taxon>
        <taxon>Glomeromycetes</taxon>
        <taxon>Diversisporales</taxon>
        <taxon>Gigasporaceae</taxon>
        <taxon>Gigaspora</taxon>
    </lineage>
</organism>
<dbReference type="InterPro" id="IPR001245">
    <property type="entry name" value="Ser-Thr/Tyr_kinase_cat_dom"/>
</dbReference>
<evidence type="ECO:0000313" key="3">
    <source>
        <dbReference type="Proteomes" id="UP000266673"/>
    </source>
</evidence>
<accession>A0A397V7C1</accession>
<evidence type="ECO:0000259" key="1">
    <source>
        <dbReference type="PROSITE" id="PS50011"/>
    </source>
</evidence>
<dbReference type="PRINTS" id="PR00109">
    <property type="entry name" value="TYRKINASE"/>
</dbReference>
<dbReference type="InterPro" id="IPR011009">
    <property type="entry name" value="Kinase-like_dom_sf"/>
</dbReference>
<sequence length="378" mass="44217">MDFHSCEECCQKSSYVYAWCKDCNSRHFQEQFNDWTSGNKVIDKFIKETQLKALNKFQKLEWIAYEQFTDVSFLSKGGFGEIYQATWKDGYIDKWDVGKRDWSRHPNVRVVLKRLYNLNEENKLIEEISNQIKSINIKGGHKVIPCYGITQNPTTQEFMMVMQYAKGGDLRQYLNQNSRDLDWYWKFRILYSILEGLNDIHNAELIHRDLHSGNIVLFGPENAYNAYITDFGFCRPANYDFSNENQVHGIVPYIAPEVLRGFRYTQSADIYSFGILVNEVATGLPPHYDYPHDTTLVLKIIEDFRPMIDTKTTPQLIIELVRRCWDADPLNRPTAQELKKQFDEVLEPNIPYYSCNFQNQSETMANNFQVTESSEGIA</sequence>
<dbReference type="Proteomes" id="UP000266673">
    <property type="component" value="Unassembled WGS sequence"/>
</dbReference>
<dbReference type="InterPro" id="IPR000719">
    <property type="entry name" value="Prot_kinase_dom"/>
</dbReference>
<feature type="domain" description="Protein kinase" evidence="1">
    <location>
        <begin position="68"/>
        <end position="346"/>
    </location>
</feature>
<dbReference type="AlphaFoldDB" id="A0A397V7C1"/>
<gene>
    <name evidence="2" type="ORF">C2G38_1966910</name>
</gene>
<keyword evidence="3" id="KW-1185">Reference proteome</keyword>
<dbReference type="STRING" id="44941.A0A397V7C1"/>
<dbReference type="GO" id="GO:0005524">
    <property type="term" value="F:ATP binding"/>
    <property type="evidence" value="ECO:0007669"/>
    <property type="project" value="InterPro"/>
</dbReference>
<dbReference type="OrthoDB" id="6718656at2759"/>
<dbReference type="Pfam" id="PF07714">
    <property type="entry name" value="PK_Tyr_Ser-Thr"/>
    <property type="match status" value="1"/>
</dbReference>
<dbReference type="PROSITE" id="PS50011">
    <property type="entry name" value="PROTEIN_KINASE_DOM"/>
    <property type="match status" value="1"/>
</dbReference>
<dbReference type="SUPFAM" id="SSF56112">
    <property type="entry name" value="Protein kinase-like (PK-like)"/>
    <property type="match status" value="1"/>
</dbReference>
<keyword evidence="2" id="KW-0808">Transferase</keyword>
<proteinExistence type="predicted"/>
<protein>
    <submittedName>
        <fullName evidence="2">Kinase-like domain-containing protein</fullName>
    </submittedName>
</protein>
<name>A0A397V7C1_9GLOM</name>
<keyword evidence="2" id="KW-0418">Kinase</keyword>